<dbReference type="GO" id="GO:0005737">
    <property type="term" value="C:cytoplasm"/>
    <property type="evidence" value="ECO:0007669"/>
    <property type="project" value="TreeGrafter"/>
</dbReference>
<dbReference type="PANTHER" id="PTHR14614:SF130">
    <property type="entry name" value="PROTEIN-LYSINE N-METHYLTRANSFERASE EEF2KMT"/>
    <property type="match status" value="1"/>
</dbReference>
<dbReference type="PANTHER" id="PTHR14614">
    <property type="entry name" value="HEPATOCELLULAR CARCINOMA-ASSOCIATED ANTIGEN"/>
    <property type="match status" value="1"/>
</dbReference>
<feature type="compositionally biased region" description="Basic and acidic residues" evidence="1">
    <location>
        <begin position="1"/>
        <end position="12"/>
    </location>
</feature>
<dbReference type="Gene3D" id="3.40.50.150">
    <property type="entry name" value="Vaccinia Virus protein VP39"/>
    <property type="match status" value="1"/>
</dbReference>
<evidence type="ECO:0000256" key="1">
    <source>
        <dbReference type="SAM" id="MobiDB-lite"/>
    </source>
</evidence>
<keyword evidence="3" id="KW-1185">Reference proteome</keyword>
<accession>E6ZYG5</accession>
<organism evidence="2 3">
    <name type="scientific">Sporisorium reilianum (strain SRZ2)</name>
    <name type="common">Maize head smut fungus</name>
    <dbReference type="NCBI Taxonomy" id="999809"/>
    <lineage>
        <taxon>Eukaryota</taxon>
        <taxon>Fungi</taxon>
        <taxon>Dikarya</taxon>
        <taxon>Basidiomycota</taxon>
        <taxon>Ustilaginomycotina</taxon>
        <taxon>Ustilaginomycetes</taxon>
        <taxon>Ustilaginales</taxon>
        <taxon>Ustilaginaceae</taxon>
        <taxon>Sporisorium</taxon>
    </lineage>
</organism>
<gene>
    <name evidence="2" type="ORF">sr13621</name>
</gene>
<protein>
    <submittedName>
        <fullName evidence="2">Uncharacterized protein</fullName>
    </submittedName>
</protein>
<dbReference type="eggNOG" id="KOG2497">
    <property type="taxonomic scope" value="Eukaryota"/>
</dbReference>
<sequence>MSAPHHASDGHATKQGPGPSTLRHARRTLLIQYEARIPPRSSAFVWPSQTILLRIQDRLDRDLFQEPTFEATARYRTLFLRELYARLDAAMQAECAVLRSQGVDEIEWPEVDAALLERYVEVMASGSSGAAAAVTPGSAPDTEFTTHCWPKRITGSGQIQDDEDTSENDLLEHCFRATIREEGSAISKGTTGLRTWEAGLRLAGHLVSDPSLITSPGTRILELGSGAGFVGTVCAIRQATSPHKDLHTFMTDMPGQVAARLRDTMQVNGLDACTGIVDVRELDWLELSAERRQSQQRDDLPTIHLLAEAKPTLILAADVVYDPDLIDPLVETIRACLEAGSSTCRALVASTIRNPDTYGSFKAALKSFGLKADVVALQRPTLPAPTHDEAWRSEAPALPVFPSAHDPSVNGEVELLCITLG</sequence>
<dbReference type="Pfam" id="PF10294">
    <property type="entry name" value="Methyltransf_16"/>
    <property type="match status" value="1"/>
</dbReference>
<dbReference type="InterPro" id="IPR029063">
    <property type="entry name" value="SAM-dependent_MTases_sf"/>
</dbReference>
<dbReference type="EMBL" id="FQ311456">
    <property type="protein sequence ID" value="CBQ72272.1"/>
    <property type="molecule type" value="Genomic_DNA"/>
</dbReference>
<dbReference type="VEuPathDB" id="FungiDB:sr13621"/>
<evidence type="ECO:0000313" key="2">
    <source>
        <dbReference type="EMBL" id="CBQ72272.1"/>
    </source>
</evidence>
<dbReference type="SUPFAM" id="SSF53335">
    <property type="entry name" value="S-adenosyl-L-methionine-dependent methyltransferases"/>
    <property type="match status" value="1"/>
</dbReference>
<dbReference type="GO" id="GO:0008757">
    <property type="term" value="F:S-adenosylmethionine-dependent methyltransferase activity"/>
    <property type="evidence" value="ECO:0007669"/>
    <property type="project" value="UniProtKB-ARBA"/>
</dbReference>
<dbReference type="OrthoDB" id="194386at2759"/>
<evidence type="ECO:0000313" key="3">
    <source>
        <dbReference type="Proteomes" id="UP000008867"/>
    </source>
</evidence>
<reference evidence="2 3" key="1">
    <citation type="journal article" date="2010" name="Science">
        <title>Pathogenicity determinants in smut fungi revealed by genome comparison.</title>
        <authorList>
            <person name="Schirawski J."/>
            <person name="Mannhaupt G."/>
            <person name="Muench K."/>
            <person name="Brefort T."/>
            <person name="Schipper K."/>
            <person name="Doehlemann G."/>
            <person name="Di Stasio M."/>
            <person name="Roessel N."/>
            <person name="Mendoza-Mendoza A."/>
            <person name="Pester D."/>
            <person name="Mueller O."/>
            <person name="Winterberg B."/>
            <person name="Meyer E."/>
            <person name="Ghareeb H."/>
            <person name="Wollenberg T."/>
            <person name="Muensterkoetter M."/>
            <person name="Wong P."/>
            <person name="Walter M."/>
            <person name="Stukenbrock E."/>
            <person name="Gueldener U."/>
            <person name="Kahmann R."/>
        </authorList>
    </citation>
    <scope>NUCLEOTIDE SEQUENCE [LARGE SCALE GENOMIC DNA]</scope>
    <source>
        <strain evidence="3">SRZ2</strain>
    </source>
</reference>
<dbReference type="AlphaFoldDB" id="E6ZYG5"/>
<proteinExistence type="predicted"/>
<dbReference type="Proteomes" id="UP000008867">
    <property type="component" value="Unplaced contigs"/>
</dbReference>
<name>E6ZYG5_SPORE</name>
<dbReference type="InterPro" id="IPR019410">
    <property type="entry name" value="Methyltransf_16"/>
</dbReference>
<dbReference type="HOGENOM" id="CLU_038942_4_1_1"/>
<feature type="region of interest" description="Disordered" evidence="1">
    <location>
        <begin position="1"/>
        <end position="21"/>
    </location>
</feature>